<organism evidence="4 5">
    <name type="scientific">Gossypium davidsonii</name>
    <name type="common">Davidson's cotton</name>
    <name type="synonym">Gossypium klotzschianum subsp. davidsonii</name>
    <dbReference type="NCBI Taxonomy" id="34287"/>
    <lineage>
        <taxon>Eukaryota</taxon>
        <taxon>Viridiplantae</taxon>
        <taxon>Streptophyta</taxon>
        <taxon>Embryophyta</taxon>
        <taxon>Tracheophyta</taxon>
        <taxon>Spermatophyta</taxon>
        <taxon>Magnoliopsida</taxon>
        <taxon>eudicotyledons</taxon>
        <taxon>Gunneridae</taxon>
        <taxon>Pentapetalae</taxon>
        <taxon>rosids</taxon>
        <taxon>malvids</taxon>
        <taxon>Malvales</taxon>
        <taxon>Malvaceae</taxon>
        <taxon>Malvoideae</taxon>
        <taxon>Gossypium</taxon>
    </lineage>
</organism>
<comment type="caution">
    <text evidence="4">The sequence shown here is derived from an EMBL/GenBank/DDBJ whole genome shotgun (WGS) entry which is preliminary data.</text>
</comment>
<dbReference type="SUPFAM" id="SSF49599">
    <property type="entry name" value="TRAF domain-like"/>
    <property type="match status" value="4"/>
</dbReference>
<gene>
    <name evidence="4" type="ORF">Godav_003718</name>
</gene>
<name>A0A7J8SIT5_GOSDV</name>
<keyword evidence="1" id="KW-0175">Coiled coil</keyword>
<feature type="domain" description="MATH" evidence="3">
    <location>
        <begin position="345"/>
        <end position="481"/>
    </location>
</feature>
<evidence type="ECO:0000256" key="2">
    <source>
        <dbReference type="SAM" id="MobiDB-lite"/>
    </source>
</evidence>
<evidence type="ECO:0000313" key="4">
    <source>
        <dbReference type="EMBL" id="MBA0625979.1"/>
    </source>
</evidence>
<reference evidence="4 5" key="1">
    <citation type="journal article" date="2019" name="Genome Biol. Evol.">
        <title>Insights into the evolution of the New World diploid cottons (Gossypium, subgenus Houzingenia) based on genome sequencing.</title>
        <authorList>
            <person name="Grover C.E."/>
            <person name="Arick M.A. 2nd"/>
            <person name="Thrash A."/>
            <person name="Conover J.L."/>
            <person name="Sanders W.S."/>
            <person name="Peterson D.G."/>
            <person name="Frelichowski J.E."/>
            <person name="Scheffler J.A."/>
            <person name="Scheffler B.E."/>
            <person name="Wendel J.F."/>
        </authorList>
    </citation>
    <scope>NUCLEOTIDE SEQUENCE [LARGE SCALE GENOMIC DNA]</scope>
    <source>
        <strain evidence="4">27</strain>
        <tissue evidence="4">Leaf</tissue>
    </source>
</reference>
<dbReference type="EMBL" id="JABFAC010000010">
    <property type="protein sequence ID" value="MBA0625979.1"/>
    <property type="molecule type" value="Genomic_DNA"/>
</dbReference>
<proteinExistence type="predicted"/>
<dbReference type="InterPro" id="IPR008974">
    <property type="entry name" value="TRAF-like"/>
</dbReference>
<evidence type="ECO:0000313" key="5">
    <source>
        <dbReference type="Proteomes" id="UP000593561"/>
    </source>
</evidence>
<dbReference type="PANTHER" id="PTHR47242">
    <property type="entry name" value="TRAF-LIKE FAMILY PROTEIN"/>
    <property type="match status" value="1"/>
</dbReference>
<dbReference type="Gene3D" id="2.60.210.10">
    <property type="entry name" value="Apoptosis, Tumor Necrosis Factor Receptor Associated Protein 2, Chain A"/>
    <property type="match status" value="4"/>
</dbReference>
<evidence type="ECO:0000256" key="1">
    <source>
        <dbReference type="SAM" id="Coils"/>
    </source>
</evidence>
<feature type="coiled-coil region" evidence="1">
    <location>
        <begin position="1265"/>
        <end position="1516"/>
    </location>
</feature>
<feature type="region of interest" description="Disordered" evidence="2">
    <location>
        <begin position="759"/>
        <end position="787"/>
    </location>
</feature>
<feature type="domain" description="MATH" evidence="3">
    <location>
        <begin position="187"/>
        <end position="322"/>
    </location>
</feature>
<dbReference type="PANTHER" id="PTHR47242:SF2">
    <property type="entry name" value="FAMILY PROTEIN, PUTATIVE-RELATED"/>
    <property type="match status" value="1"/>
</dbReference>
<sequence length="1613" mass="183269">MAEPGITLEHRGKHSCLAKWTVPYNPELQPEKMICSPWFEMGDFEFRSVIVPGSDALALALALGPDAFFSLQVRINSPRYSFRFGPLASYKLSILNHEDESKSLTKAFKFTLFTRNTNIPTGGSLQLASSVFGPRSGFFKNGSLHCSIEISILDESFSFSFSRDGNNDTEMVDYSAHSLSCDTIVLGGKFKWKIKNFSFFKEMIETRQQMSSAVFLLGRGFAHISASTTKVNGVECLSLFLEANEMHTCPKCMGHNKPSWCLFRISVLSQKAWRSHMHKDLYGRLNKTTPALGWTDYMKISDLIGPNNGFVMNNTVEFTVSFKAIKDSSAVLTSGFKKFGAFNKSGSCTWKIENFTRLKDILKNEKMIGVSVESSKFQVEDHEFRLIVFPRGQYQKPIYLSMIIEALGPQDATQDWSCFARCRLSVLNKKNKDNSIFTETQGRFSEAAKRWGWPEFLTLATLFNKGSGYLVEDTVMFNADILILKESLEIQDVLESSNKDGGKGRCTITWEMKNFVAFQQTSSMINDICSKYFQVDKLKLRIGVCVLSDNLCAYLECDPSDLVENLYVRYKMTVVNKKHPAKSISKGSCLRTDTSDSHGRLLFMELSDMLKASAGFVTGEMATFVCEILDYCPLLDLSKVPSDVKSHELQENGDNEDNTGKLLAMEGDHFIILKKEFRNDLFIMAGILIGMRLYHNPVKPNNIFRRIFGCIDTGQIDVSPDKFMSKLVASTTGVESLHQQIENALLDVMVDCCQRLQGTSGEDAPDTNAESCQDTNEVSSQTKLNRQSSLANTVRSLIRETFFGTGKCMDNCSNTSGEAILGQHDSTSESAEETLRLIVKSWKALNDEVTQVTLEQSQECHFVQKVLAVLREAPKHLLPDLVSLLPKLACQFDHNVVGSAILCQLKETDADSSMRLLVRPLHLFSPDNLIILSLLEFRIKHFVFQVLEAMCQLKLAMDVWKSVFLQASNVVDDLNGEALGAAIALLFKAASQCQDIPLAVSIVRQKLQHLGADVSPFVLDRLAKSLNSSDDLAVTMLQKIDSVFSVDQERLSSGEHGPATESLHAGGHHFSDIFMLLKMLAIPSIANQTMRAFEKGIANGFITHHLAEMEKWGSSYTERAFILVFGIADKLLQSRLPPVLEFLRKFYSILFKLSNDENYQKKMLRKLVDHAMSAANNCFETSLDVLVFLVHKECKVAELVVSMARDDFQLANSNLSALQSKLDTRNDEYRRVEEDLKTNLERRKIEESIFLQCLREAEVTSLHHMTEMSLEMDRSTLENKKLSEKLQVIQDTLSKQKDKFVKLSNEKKEVIQEKNDLAKKLRTTEADKNSLVEELRTEVDAQNAEQQSLSNEVQMLKQELKQIKREKQEKEEEIGRCKNYNDELEVKLNSLQEVAQEKNDLAKKLRKTEADKNRFVEELRTEVEAQKAEQQSLSNEVQTLKQELRQIKREKQEKEEEIGRCKNYNDELEVKLNSLQAVAQEKNDLAEKLRTAEAEKKNLAKQSRRLTSQNEAKEAARRPLLDEFHRLRQEKQKEEEIEYYKTHNYELKQRLDISMGKIQSLEDSLHEERQKITSLMGFVQENLPMEQLQALLNIHENCLRIFQATQQLRRNLL</sequence>
<dbReference type="PROSITE" id="PS50144">
    <property type="entry name" value="MATH"/>
    <property type="match status" value="2"/>
</dbReference>
<dbReference type="SMART" id="SM00061">
    <property type="entry name" value="MATH"/>
    <property type="match status" value="2"/>
</dbReference>
<keyword evidence="5" id="KW-1185">Reference proteome</keyword>
<feature type="compositionally biased region" description="Polar residues" evidence="2">
    <location>
        <begin position="768"/>
        <end position="787"/>
    </location>
</feature>
<evidence type="ECO:0000259" key="3">
    <source>
        <dbReference type="PROSITE" id="PS50144"/>
    </source>
</evidence>
<dbReference type="InterPro" id="IPR002083">
    <property type="entry name" value="MATH/TRAF_dom"/>
</dbReference>
<dbReference type="Pfam" id="PF22486">
    <property type="entry name" value="MATH_2"/>
    <property type="match status" value="2"/>
</dbReference>
<protein>
    <recommendedName>
        <fullName evidence="3">MATH domain-containing protein</fullName>
    </recommendedName>
</protein>
<dbReference type="Proteomes" id="UP000593561">
    <property type="component" value="Unassembled WGS sequence"/>
</dbReference>
<dbReference type="CDD" id="cd00121">
    <property type="entry name" value="MATH"/>
    <property type="match status" value="2"/>
</dbReference>
<accession>A0A7J8SIT5</accession>